<name>A0ACC0W9A9_9STRA</name>
<reference evidence="1 2" key="1">
    <citation type="journal article" date="2022" name="bioRxiv">
        <title>The genome of the oomycete Peronosclerospora sorghi, a cosmopolitan pathogen of maize and sorghum, is inflated with dispersed pseudogenes.</title>
        <authorList>
            <person name="Fletcher K."/>
            <person name="Martin F."/>
            <person name="Isakeit T."/>
            <person name="Cavanaugh K."/>
            <person name="Magill C."/>
            <person name="Michelmore R."/>
        </authorList>
    </citation>
    <scope>NUCLEOTIDE SEQUENCE [LARGE SCALE GENOMIC DNA]</scope>
    <source>
        <strain evidence="1">P6</strain>
    </source>
</reference>
<keyword evidence="2" id="KW-1185">Reference proteome</keyword>
<protein>
    <submittedName>
        <fullName evidence="1">Uncharacterized protein</fullName>
    </submittedName>
</protein>
<dbReference type="EMBL" id="CM047582">
    <property type="protein sequence ID" value="KAI9914674.1"/>
    <property type="molecule type" value="Genomic_DNA"/>
</dbReference>
<evidence type="ECO:0000313" key="1">
    <source>
        <dbReference type="EMBL" id="KAI9914674.1"/>
    </source>
</evidence>
<proteinExistence type="predicted"/>
<dbReference type="Proteomes" id="UP001163321">
    <property type="component" value="Chromosome 3"/>
</dbReference>
<comment type="caution">
    <text evidence="1">The sequence shown here is derived from an EMBL/GenBank/DDBJ whole genome shotgun (WGS) entry which is preliminary data.</text>
</comment>
<sequence>MNEVLATHLASSLLPVDANSASRSDRKLGPLCGIRERLCHHPAFKLLDIKMVPLMPHRSKKFSTHSWAGIVKYLHQMHLTNSAIDEGINSNGSLSTGLTNMPRVSVGNILILRGEYSKNADASVFSDPRLYASWNTNPFGCYSSRFNFSSYDKTGTLIRYCPVKSMRYSSTYTLWLQQFHCYVEGFNNID</sequence>
<evidence type="ECO:0000313" key="2">
    <source>
        <dbReference type="Proteomes" id="UP001163321"/>
    </source>
</evidence>
<gene>
    <name evidence="1" type="ORF">PsorP6_006824</name>
</gene>
<organism evidence="1 2">
    <name type="scientific">Peronosclerospora sorghi</name>
    <dbReference type="NCBI Taxonomy" id="230839"/>
    <lineage>
        <taxon>Eukaryota</taxon>
        <taxon>Sar</taxon>
        <taxon>Stramenopiles</taxon>
        <taxon>Oomycota</taxon>
        <taxon>Peronosporomycetes</taxon>
        <taxon>Peronosporales</taxon>
        <taxon>Peronosporaceae</taxon>
        <taxon>Peronosclerospora</taxon>
    </lineage>
</organism>
<accession>A0ACC0W9A9</accession>